<proteinExistence type="predicted"/>
<evidence type="ECO:0000313" key="2">
    <source>
        <dbReference type="Proteomes" id="UP000616151"/>
    </source>
</evidence>
<keyword evidence="2" id="KW-1185">Reference proteome</keyword>
<sequence>MAPRQVITISSQVAVGLVGNSVIFPTMLALGISPIALSTIMLSNHPGLARPAGLATPPDKLAAMLERLIGLGYIEPDAIIVTGYFANAEQIEAVAGIIGRMPKALYLCDPVLGDMPEGLYIPEVVAGAIRDRLLPMAHLLTPNAFELGWLTGLPVHDRETARAACRSLNGKSIVVTSLPEDGQLTTALVEHGQMTAVTRPRLADIPHGTGDLLAGILAARLALRHTLEDSIGFAVAIIEQVITASAGKTSLDLVTGLKDIAAIKAHPAHRG</sequence>
<protein>
    <submittedName>
        <fullName evidence="1">Pyridoxal kinase</fullName>
    </submittedName>
</protein>
<accession>A0ACC5QX18</accession>
<comment type="caution">
    <text evidence="1">The sequence shown here is derived from an EMBL/GenBank/DDBJ whole genome shotgun (WGS) entry which is preliminary data.</text>
</comment>
<evidence type="ECO:0000313" key="1">
    <source>
        <dbReference type="EMBL" id="MBK1864892.1"/>
    </source>
</evidence>
<dbReference type="Proteomes" id="UP000616151">
    <property type="component" value="Unassembled WGS sequence"/>
</dbReference>
<organism evidence="1 2">
    <name type="scientific">Taklimakanibacter albus</name>
    <dbReference type="NCBI Taxonomy" id="2800327"/>
    <lineage>
        <taxon>Bacteria</taxon>
        <taxon>Pseudomonadati</taxon>
        <taxon>Pseudomonadota</taxon>
        <taxon>Alphaproteobacteria</taxon>
        <taxon>Hyphomicrobiales</taxon>
        <taxon>Aestuariivirgaceae</taxon>
        <taxon>Taklimakanibacter</taxon>
    </lineage>
</organism>
<keyword evidence="1" id="KW-0808">Transferase</keyword>
<dbReference type="EMBL" id="JAENHL010000003">
    <property type="protein sequence ID" value="MBK1864892.1"/>
    <property type="molecule type" value="Genomic_DNA"/>
</dbReference>
<reference evidence="1" key="1">
    <citation type="submission" date="2021-01" db="EMBL/GenBank/DDBJ databases">
        <authorList>
            <person name="Sun Q."/>
        </authorList>
    </citation>
    <scope>NUCLEOTIDE SEQUENCE</scope>
    <source>
        <strain evidence="1">YIM B02566</strain>
    </source>
</reference>
<keyword evidence="1" id="KW-0418">Kinase</keyword>
<gene>
    <name evidence="1" type="ORF">JHL16_00875</name>
</gene>
<name>A0ACC5QX18_9HYPH</name>